<dbReference type="PROSITE" id="PS00770">
    <property type="entry name" value="AA_TRANSFER_CLASS_4"/>
    <property type="match status" value="1"/>
</dbReference>
<sequence>MTATQGIVVRWTASPTADAAREAKLSSPGFGRYFTDHMITATWRTGRGWRDLAIGPLAPFSLQPAALVLHYAQTIFEGLKAYRHDDDSVWLFRPDVNARRFRTSARRLAMPELDETTFVESVAALVRADEPWVPQSTGERTLYLRPFMFATEPFLGYRPATDFRYSVIASPVGSFFADGVQGARLWVSDRFARAGRGGTGAIKCGGNYAAGLAAQKEAEEQGCQQVLHVDPTDGDTVAESGAANLFVVTADGLLVTPELGTILPGVTRDSVLALAAEHGLTAVERRVGLGELRTGCDSGEVVEMFSVGTAAVVTPVLAIQGADFSCRIGTGEPGERSLHIREHLLDIQYGRAADRYGWLHRVC</sequence>
<evidence type="ECO:0000256" key="12">
    <source>
        <dbReference type="ARBA" id="ARBA00048798"/>
    </source>
</evidence>
<dbReference type="Pfam" id="PF01063">
    <property type="entry name" value="Aminotran_4"/>
    <property type="match status" value="1"/>
</dbReference>
<comment type="cofactor">
    <cofactor evidence="1 15">
        <name>pyridoxal 5'-phosphate</name>
        <dbReference type="ChEBI" id="CHEBI:597326"/>
    </cofactor>
</comment>
<dbReference type="EMBL" id="BOMG01000002">
    <property type="protein sequence ID" value="GID51615.1"/>
    <property type="molecule type" value="Genomic_DNA"/>
</dbReference>
<dbReference type="EC" id="2.6.1.42" evidence="16"/>
<evidence type="ECO:0000256" key="7">
    <source>
        <dbReference type="ARBA" id="ARBA00022605"/>
    </source>
</evidence>
<evidence type="ECO:0000256" key="1">
    <source>
        <dbReference type="ARBA" id="ARBA00001933"/>
    </source>
</evidence>
<keyword evidence="7 16" id="KW-0028">Amino-acid biosynthesis</keyword>
<evidence type="ECO:0000256" key="16">
    <source>
        <dbReference type="RuleBase" id="RU004517"/>
    </source>
</evidence>
<dbReference type="GO" id="GO:0008483">
    <property type="term" value="F:transaminase activity"/>
    <property type="evidence" value="ECO:0007669"/>
    <property type="project" value="UniProtKB-KW"/>
</dbReference>
<comment type="pathway">
    <text evidence="2">Amino-acid biosynthesis; L-isoleucine biosynthesis; L-isoleucine from 2-oxobutanoate: step 4/4.</text>
</comment>
<comment type="pathway">
    <text evidence="4">Amino-acid biosynthesis; L-leucine biosynthesis; L-leucine from 3-methyl-2-oxobutanoate: step 4/4.</text>
</comment>
<dbReference type="InterPro" id="IPR018300">
    <property type="entry name" value="Aminotrans_IV_CS"/>
</dbReference>
<comment type="pathway">
    <text evidence="3">Amino-acid biosynthesis; L-valine biosynthesis; L-valine from pyruvate: step 4/4.</text>
</comment>
<dbReference type="InterPro" id="IPR005786">
    <property type="entry name" value="B_amino_transII"/>
</dbReference>
<evidence type="ECO:0000256" key="6">
    <source>
        <dbReference type="ARBA" id="ARBA00022576"/>
    </source>
</evidence>
<comment type="catalytic activity">
    <reaction evidence="12 16">
        <text>L-isoleucine + 2-oxoglutarate = (S)-3-methyl-2-oxopentanoate + L-glutamate</text>
        <dbReference type="Rhea" id="RHEA:24801"/>
        <dbReference type="ChEBI" id="CHEBI:16810"/>
        <dbReference type="ChEBI" id="CHEBI:29985"/>
        <dbReference type="ChEBI" id="CHEBI:35146"/>
        <dbReference type="ChEBI" id="CHEBI:58045"/>
        <dbReference type="EC" id="2.6.1.42"/>
    </reaction>
</comment>
<evidence type="ECO:0000256" key="14">
    <source>
        <dbReference type="RuleBase" id="RU004106"/>
    </source>
</evidence>
<keyword evidence="10 16" id="KW-0100">Branched-chain amino acid biosynthesis</keyword>
<dbReference type="SUPFAM" id="SSF56752">
    <property type="entry name" value="D-aminoacid aminotransferase-like PLP-dependent enzymes"/>
    <property type="match status" value="1"/>
</dbReference>
<evidence type="ECO:0000256" key="2">
    <source>
        <dbReference type="ARBA" id="ARBA00004824"/>
    </source>
</evidence>
<protein>
    <recommendedName>
        <fullName evidence="16">Branched-chain-amino-acid aminotransferase</fullName>
        <ecNumber evidence="16">2.6.1.42</ecNumber>
    </recommendedName>
</protein>
<comment type="caution">
    <text evidence="17">The sequence shown here is derived from an EMBL/GenBank/DDBJ whole genome shotgun (WGS) entry which is preliminary data.</text>
</comment>
<evidence type="ECO:0000313" key="18">
    <source>
        <dbReference type="Proteomes" id="UP000612282"/>
    </source>
</evidence>
<proteinExistence type="inferred from homology"/>
<comment type="similarity">
    <text evidence="5 14">Belongs to the class-IV pyridoxal-phosphate-dependent aminotransferase family.</text>
</comment>
<comment type="catalytic activity">
    <reaction evidence="13 16">
        <text>L-leucine + 2-oxoglutarate = 4-methyl-2-oxopentanoate + L-glutamate</text>
        <dbReference type="Rhea" id="RHEA:18321"/>
        <dbReference type="ChEBI" id="CHEBI:16810"/>
        <dbReference type="ChEBI" id="CHEBI:17865"/>
        <dbReference type="ChEBI" id="CHEBI:29985"/>
        <dbReference type="ChEBI" id="CHEBI:57427"/>
        <dbReference type="EC" id="2.6.1.42"/>
    </reaction>
</comment>
<dbReference type="PIRSF" id="PIRSF006468">
    <property type="entry name" value="BCAT1"/>
    <property type="match status" value="1"/>
</dbReference>
<gene>
    <name evidence="17" type="primary">ilvE</name>
    <name evidence="17" type="ORF">Aco03nite_000190</name>
</gene>
<accession>A0ABQ3WZN4</accession>
<dbReference type="InterPro" id="IPR043131">
    <property type="entry name" value="BCAT-like_N"/>
</dbReference>
<evidence type="ECO:0000256" key="10">
    <source>
        <dbReference type="ARBA" id="ARBA00023304"/>
    </source>
</evidence>
<evidence type="ECO:0000256" key="3">
    <source>
        <dbReference type="ARBA" id="ARBA00004931"/>
    </source>
</evidence>
<evidence type="ECO:0000256" key="15">
    <source>
        <dbReference type="RuleBase" id="RU004516"/>
    </source>
</evidence>
<keyword evidence="9 15" id="KW-0663">Pyridoxal phosphate</keyword>
<evidence type="ECO:0000313" key="17">
    <source>
        <dbReference type="EMBL" id="GID51615.1"/>
    </source>
</evidence>
<dbReference type="Gene3D" id="3.20.10.10">
    <property type="entry name" value="D-amino Acid Aminotransferase, subunit A, domain 2"/>
    <property type="match status" value="1"/>
</dbReference>
<keyword evidence="18" id="KW-1185">Reference proteome</keyword>
<reference evidence="17 18" key="1">
    <citation type="submission" date="2021-01" db="EMBL/GenBank/DDBJ databases">
        <title>Whole genome shotgun sequence of Actinoplanes couchii NBRC 106145.</title>
        <authorList>
            <person name="Komaki H."/>
            <person name="Tamura T."/>
        </authorList>
    </citation>
    <scope>NUCLEOTIDE SEQUENCE [LARGE SCALE GENOMIC DNA]</scope>
    <source>
        <strain evidence="17 18">NBRC 106145</strain>
    </source>
</reference>
<name>A0ABQ3WZN4_9ACTN</name>
<evidence type="ECO:0000256" key="9">
    <source>
        <dbReference type="ARBA" id="ARBA00022898"/>
    </source>
</evidence>
<comment type="catalytic activity">
    <reaction evidence="11 16">
        <text>L-valine + 2-oxoglutarate = 3-methyl-2-oxobutanoate + L-glutamate</text>
        <dbReference type="Rhea" id="RHEA:24813"/>
        <dbReference type="ChEBI" id="CHEBI:11851"/>
        <dbReference type="ChEBI" id="CHEBI:16810"/>
        <dbReference type="ChEBI" id="CHEBI:29985"/>
        <dbReference type="ChEBI" id="CHEBI:57762"/>
        <dbReference type="EC" id="2.6.1.42"/>
    </reaction>
</comment>
<dbReference type="PANTHER" id="PTHR11825:SF44">
    <property type="entry name" value="BRANCHED-CHAIN-AMINO-ACID AMINOTRANSFERASE"/>
    <property type="match status" value="1"/>
</dbReference>
<dbReference type="InterPro" id="IPR036038">
    <property type="entry name" value="Aminotransferase-like"/>
</dbReference>
<evidence type="ECO:0000256" key="8">
    <source>
        <dbReference type="ARBA" id="ARBA00022679"/>
    </source>
</evidence>
<dbReference type="Gene3D" id="3.30.470.10">
    <property type="match status" value="1"/>
</dbReference>
<organism evidence="17 18">
    <name type="scientific">Actinoplanes couchii</name>
    <dbReference type="NCBI Taxonomy" id="403638"/>
    <lineage>
        <taxon>Bacteria</taxon>
        <taxon>Bacillati</taxon>
        <taxon>Actinomycetota</taxon>
        <taxon>Actinomycetes</taxon>
        <taxon>Micromonosporales</taxon>
        <taxon>Micromonosporaceae</taxon>
        <taxon>Actinoplanes</taxon>
    </lineage>
</organism>
<dbReference type="RefSeq" id="WP_203792310.1">
    <property type="nucleotide sequence ID" value="NZ_BAAAQE010000090.1"/>
</dbReference>
<dbReference type="PANTHER" id="PTHR11825">
    <property type="entry name" value="SUBGROUP IIII AMINOTRANSFERASE"/>
    <property type="match status" value="1"/>
</dbReference>
<dbReference type="NCBIfam" id="TIGR01123">
    <property type="entry name" value="ilvE_II"/>
    <property type="match status" value="1"/>
</dbReference>
<evidence type="ECO:0000256" key="4">
    <source>
        <dbReference type="ARBA" id="ARBA00005072"/>
    </source>
</evidence>
<keyword evidence="8 16" id="KW-0808">Transferase</keyword>
<evidence type="ECO:0000256" key="11">
    <source>
        <dbReference type="ARBA" id="ARBA00048212"/>
    </source>
</evidence>
<evidence type="ECO:0000256" key="13">
    <source>
        <dbReference type="ARBA" id="ARBA00049229"/>
    </source>
</evidence>
<dbReference type="NCBIfam" id="NF009897">
    <property type="entry name" value="PRK13357.1"/>
    <property type="match status" value="1"/>
</dbReference>
<dbReference type="InterPro" id="IPR033939">
    <property type="entry name" value="BCAT_family"/>
</dbReference>
<dbReference type="InterPro" id="IPR043132">
    <property type="entry name" value="BCAT-like_C"/>
</dbReference>
<dbReference type="Proteomes" id="UP000612282">
    <property type="component" value="Unassembled WGS sequence"/>
</dbReference>
<keyword evidence="6 16" id="KW-0032">Aminotransferase</keyword>
<dbReference type="CDD" id="cd01557">
    <property type="entry name" value="BCAT_beta_family"/>
    <property type="match status" value="1"/>
</dbReference>
<evidence type="ECO:0000256" key="5">
    <source>
        <dbReference type="ARBA" id="ARBA00009320"/>
    </source>
</evidence>
<dbReference type="InterPro" id="IPR001544">
    <property type="entry name" value="Aminotrans_IV"/>
</dbReference>